<dbReference type="STRING" id="3659.A0A0A0L1R6"/>
<proteinExistence type="inferred from homology"/>
<dbReference type="AlphaFoldDB" id="A0A0A0L1R6"/>
<comment type="similarity">
    <text evidence="5">Belongs to the nucleoredoxin family.</text>
</comment>
<gene>
    <name evidence="9" type="ORF">Csa_3G036510</name>
</gene>
<dbReference type="OMA" id="WSYRCDE"/>
<dbReference type="PANTHER" id="PTHR13871:SF104">
    <property type="entry name" value="NUCLEOREDOXIN 1 ISOFORM X1-RELATED"/>
    <property type="match status" value="1"/>
</dbReference>
<evidence type="ECO:0000313" key="9">
    <source>
        <dbReference type="EMBL" id="KGN55925.1"/>
    </source>
</evidence>
<evidence type="ECO:0000256" key="4">
    <source>
        <dbReference type="ARBA" id="ARBA00023027"/>
    </source>
</evidence>
<keyword evidence="4" id="KW-0520">NAD</keyword>
<dbReference type="InterPro" id="IPR012336">
    <property type="entry name" value="Thioredoxin-like_fold"/>
</dbReference>
<dbReference type="Gramene" id="KGN55925">
    <property type="protein sequence ID" value="KGN55925"/>
    <property type="gene ID" value="Csa_3G036510"/>
</dbReference>
<dbReference type="GO" id="GO:0004791">
    <property type="term" value="F:thioredoxin-disulfide reductase (NADPH) activity"/>
    <property type="evidence" value="ECO:0007669"/>
    <property type="project" value="InterPro"/>
</dbReference>
<reference evidence="9 10" key="4">
    <citation type="journal article" date="2011" name="BMC Genomics">
        <title>RNA-Seq improves annotation of protein-coding genes in the cucumber genome.</title>
        <authorList>
            <person name="Li Z."/>
            <person name="Zhang Z."/>
            <person name="Yan P."/>
            <person name="Huang S."/>
            <person name="Fei Z."/>
            <person name="Lin K."/>
        </authorList>
    </citation>
    <scope>NUCLEOTIDE SEQUENCE [LARGE SCALE GENOMIC DNA]</scope>
    <source>
        <strain evidence="10">cv. 9930</strain>
    </source>
</reference>
<dbReference type="eggNOG" id="KOG2501">
    <property type="taxonomic scope" value="Eukaryota"/>
</dbReference>
<feature type="domain" description="Thioredoxin" evidence="8">
    <location>
        <begin position="1"/>
        <end position="167"/>
    </location>
</feature>
<dbReference type="InterPro" id="IPR013766">
    <property type="entry name" value="Thioredoxin_domain"/>
</dbReference>
<organism evidence="9 10">
    <name type="scientific">Cucumis sativus</name>
    <name type="common">Cucumber</name>
    <dbReference type="NCBI Taxonomy" id="3659"/>
    <lineage>
        <taxon>Eukaryota</taxon>
        <taxon>Viridiplantae</taxon>
        <taxon>Streptophyta</taxon>
        <taxon>Embryophyta</taxon>
        <taxon>Tracheophyta</taxon>
        <taxon>Spermatophyta</taxon>
        <taxon>Magnoliopsida</taxon>
        <taxon>eudicotyledons</taxon>
        <taxon>Gunneridae</taxon>
        <taxon>Pentapetalae</taxon>
        <taxon>rosids</taxon>
        <taxon>fabids</taxon>
        <taxon>Cucurbitales</taxon>
        <taxon>Cucurbitaceae</taxon>
        <taxon>Benincaseae</taxon>
        <taxon>Cucumis</taxon>
    </lineage>
</organism>
<feature type="domain" description="Thioredoxin" evidence="8">
    <location>
        <begin position="325"/>
        <end position="470"/>
    </location>
</feature>
<protein>
    <recommendedName>
        <fullName evidence="1">protein-disulfide reductase</fullName>
        <ecNumber evidence="1">1.8.1.8</ecNumber>
    </recommendedName>
</protein>
<dbReference type="InterPro" id="IPR036249">
    <property type="entry name" value="Thioredoxin-like_sf"/>
</dbReference>
<dbReference type="KEGG" id="csv:101205126"/>
<dbReference type="Gene3D" id="3.40.30.10">
    <property type="entry name" value="Glutaredoxin"/>
    <property type="match status" value="3"/>
</dbReference>
<evidence type="ECO:0000256" key="6">
    <source>
        <dbReference type="ARBA" id="ARBA00047388"/>
    </source>
</evidence>
<dbReference type="PROSITE" id="PS51352">
    <property type="entry name" value="THIOREDOXIN_2"/>
    <property type="match status" value="2"/>
</dbReference>
<dbReference type="PROSITE" id="PS00194">
    <property type="entry name" value="THIOREDOXIN_1"/>
    <property type="match status" value="1"/>
</dbReference>
<dbReference type="InterPro" id="IPR017937">
    <property type="entry name" value="Thioredoxin_CS"/>
</dbReference>
<keyword evidence="2" id="KW-0677">Repeat</keyword>
<dbReference type="EC" id="1.8.1.8" evidence="1"/>
<keyword evidence="10" id="KW-1185">Reference proteome</keyword>
<dbReference type="EMBL" id="CM002924">
    <property type="protein sequence ID" value="KGN55925.1"/>
    <property type="molecule type" value="Genomic_DNA"/>
</dbReference>
<dbReference type="InterPro" id="IPR052259">
    <property type="entry name" value="Nucleoredoxin-like"/>
</dbReference>
<evidence type="ECO:0000256" key="3">
    <source>
        <dbReference type="ARBA" id="ARBA00023002"/>
    </source>
</evidence>
<comment type="catalytic activity">
    <reaction evidence="7">
        <text>[protein]-dithiol + NADP(+) = [protein]-disulfide + NADPH + H(+)</text>
        <dbReference type="Rhea" id="RHEA:18753"/>
        <dbReference type="Rhea" id="RHEA-COMP:10593"/>
        <dbReference type="Rhea" id="RHEA-COMP:10594"/>
        <dbReference type="ChEBI" id="CHEBI:15378"/>
        <dbReference type="ChEBI" id="CHEBI:29950"/>
        <dbReference type="ChEBI" id="CHEBI:50058"/>
        <dbReference type="ChEBI" id="CHEBI:57783"/>
        <dbReference type="ChEBI" id="CHEBI:58349"/>
        <dbReference type="EC" id="1.8.1.8"/>
    </reaction>
</comment>
<evidence type="ECO:0000256" key="5">
    <source>
        <dbReference type="ARBA" id="ARBA00025782"/>
    </source>
</evidence>
<evidence type="ECO:0000256" key="1">
    <source>
        <dbReference type="ARBA" id="ARBA00012612"/>
    </source>
</evidence>
<dbReference type="InterPro" id="IPR004146">
    <property type="entry name" value="DC1"/>
</dbReference>
<dbReference type="InterPro" id="IPR046349">
    <property type="entry name" value="C1-like_sf"/>
</dbReference>
<evidence type="ECO:0000259" key="8">
    <source>
        <dbReference type="PROSITE" id="PS51352"/>
    </source>
</evidence>
<dbReference type="Pfam" id="PF13905">
    <property type="entry name" value="Thioredoxin_8"/>
    <property type="match status" value="3"/>
</dbReference>
<reference evidence="9 10" key="3">
    <citation type="journal article" date="2010" name="BMC Genomics">
        <title>Transcriptome sequencing and comparative analysis of cucumber flowers with different sex types.</title>
        <authorList>
            <person name="Guo S."/>
            <person name="Zheng Y."/>
            <person name="Joung J.G."/>
            <person name="Liu S."/>
            <person name="Zhang Z."/>
            <person name="Crasta O.R."/>
            <person name="Sobral B.W."/>
            <person name="Xu Y."/>
            <person name="Huang S."/>
            <person name="Fei Z."/>
        </authorList>
    </citation>
    <scope>NUCLEOTIDE SEQUENCE [LARGE SCALE GENOMIC DNA]</scope>
    <source>
        <strain evidence="10">cv. 9930</strain>
    </source>
</reference>
<dbReference type="Proteomes" id="UP000029981">
    <property type="component" value="Chromosome 3"/>
</dbReference>
<evidence type="ECO:0000256" key="2">
    <source>
        <dbReference type="ARBA" id="ARBA00022737"/>
    </source>
</evidence>
<dbReference type="InterPro" id="IPR045870">
    <property type="entry name" value="TryX_NRX_thioredoxin_dom"/>
</dbReference>
<dbReference type="OrthoDB" id="409136at2759"/>
<dbReference type="Pfam" id="PF03107">
    <property type="entry name" value="C1_2"/>
    <property type="match status" value="1"/>
</dbReference>
<comment type="catalytic activity">
    <reaction evidence="6">
        <text>[protein]-dithiol + NAD(+) = [protein]-disulfide + NADH + H(+)</text>
        <dbReference type="Rhea" id="RHEA:18749"/>
        <dbReference type="Rhea" id="RHEA-COMP:10593"/>
        <dbReference type="Rhea" id="RHEA-COMP:10594"/>
        <dbReference type="ChEBI" id="CHEBI:15378"/>
        <dbReference type="ChEBI" id="CHEBI:29950"/>
        <dbReference type="ChEBI" id="CHEBI:50058"/>
        <dbReference type="ChEBI" id="CHEBI:57540"/>
        <dbReference type="ChEBI" id="CHEBI:57945"/>
        <dbReference type="EC" id="1.8.1.8"/>
    </reaction>
</comment>
<dbReference type="PANTHER" id="PTHR13871">
    <property type="entry name" value="THIOREDOXIN"/>
    <property type="match status" value="1"/>
</dbReference>
<name>A0A0A0L1R6_CUCSA</name>
<reference evidence="9 10" key="2">
    <citation type="journal article" date="2009" name="PLoS ONE">
        <title>An integrated genetic and cytogenetic map of the cucumber genome.</title>
        <authorList>
            <person name="Ren Y."/>
            <person name="Zhang Z."/>
            <person name="Liu J."/>
            <person name="Staub J.E."/>
            <person name="Han Y."/>
            <person name="Cheng Z."/>
            <person name="Li X."/>
            <person name="Lu J."/>
            <person name="Miao H."/>
            <person name="Kang H."/>
            <person name="Xie B."/>
            <person name="Gu X."/>
            <person name="Wang X."/>
            <person name="Du Y."/>
            <person name="Jin W."/>
            <person name="Huang S."/>
        </authorList>
    </citation>
    <scope>NUCLEOTIDE SEQUENCE [LARGE SCALE GENOMIC DNA]</scope>
    <source>
        <strain evidence="10">cv. 9930</strain>
    </source>
</reference>
<dbReference type="CDD" id="cd03009">
    <property type="entry name" value="TryX_like_TryX_NRX"/>
    <property type="match status" value="2"/>
</dbReference>
<dbReference type="SUPFAM" id="SSF52833">
    <property type="entry name" value="Thioredoxin-like"/>
    <property type="match status" value="3"/>
</dbReference>
<sequence>MAALHGAVPHPHFLHSLFRSESQNYLLRNNGDKVEIEMLKGKTLGLYFSAAWCGQSQRFTPSLVEVYNELSSKANFEVIFVSADDDEKSFKKYFSEMPWLAVPFSDLERRDHLDSLFEVRGVPQLIILDKNGKLSTDTGVDFVQEFGAEGYPFTVDKITQLLNQELAARRNESLRSIMVSSSRDFVITSKGEKVPVAELEGKIIGLYFLLSSYERCIAFTPKLVDAYEKLKAKGERFEIVLITIDQDEELYKEALRKVPWFALPFRDNRCDKLIRYFEVSTLPTLVIIGQDGKTLYSNVANAVDEHGFLPYPFTKEKFAELAEIVKAKEEAQTLESILVLGEHNHVIKNDETKIPVSNLVGKNILIYISADWCPPCRVFLPKLIETYHNVKKKDDNLEVIFISCDRDESSFKNMFSRMPWLAVPFDDPRKAWIRRKFKVQVEGMPALISIGEDGRTATNDAVELISNYGAKAFPFNAGRIEEMKIEIEVMAKNWVQQVKHILHEEHPISLVSRRGYVCDGCEKKGRLWSYYCKECDFDLHPRCALEKTPENQDEMEAWSCCG</sequence>
<evidence type="ECO:0000313" key="10">
    <source>
        <dbReference type="Proteomes" id="UP000029981"/>
    </source>
</evidence>
<reference evidence="9 10" key="1">
    <citation type="journal article" date="2009" name="Nat. Genet.">
        <title>The genome of the cucumber, Cucumis sativus L.</title>
        <authorList>
            <person name="Huang S."/>
            <person name="Li R."/>
            <person name="Zhang Z."/>
            <person name="Li L."/>
            <person name="Gu X."/>
            <person name="Fan W."/>
            <person name="Lucas W.J."/>
            <person name="Wang X."/>
            <person name="Xie B."/>
            <person name="Ni P."/>
            <person name="Ren Y."/>
            <person name="Zhu H."/>
            <person name="Li J."/>
            <person name="Lin K."/>
            <person name="Jin W."/>
            <person name="Fei Z."/>
            <person name="Li G."/>
            <person name="Staub J."/>
            <person name="Kilian A."/>
            <person name="van der Vossen E.A."/>
            <person name="Wu Y."/>
            <person name="Guo J."/>
            <person name="He J."/>
            <person name="Jia Z."/>
            <person name="Ren Y."/>
            <person name="Tian G."/>
            <person name="Lu Y."/>
            <person name="Ruan J."/>
            <person name="Qian W."/>
            <person name="Wang M."/>
            <person name="Huang Q."/>
            <person name="Li B."/>
            <person name="Xuan Z."/>
            <person name="Cao J."/>
            <person name="Asan"/>
            <person name="Wu Z."/>
            <person name="Zhang J."/>
            <person name="Cai Q."/>
            <person name="Bai Y."/>
            <person name="Zhao B."/>
            <person name="Han Y."/>
            <person name="Li Y."/>
            <person name="Li X."/>
            <person name="Wang S."/>
            <person name="Shi Q."/>
            <person name="Liu S."/>
            <person name="Cho W.K."/>
            <person name="Kim J.Y."/>
            <person name="Xu Y."/>
            <person name="Heller-Uszynska K."/>
            <person name="Miao H."/>
            <person name="Cheng Z."/>
            <person name="Zhang S."/>
            <person name="Wu J."/>
            <person name="Yang Y."/>
            <person name="Kang H."/>
            <person name="Li M."/>
            <person name="Liang H."/>
            <person name="Ren X."/>
            <person name="Shi Z."/>
            <person name="Wen M."/>
            <person name="Jian M."/>
            <person name="Yang H."/>
            <person name="Zhang G."/>
            <person name="Yang Z."/>
            <person name="Chen R."/>
            <person name="Liu S."/>
            <person name="Li J."/>
            <person name="Ma L."/>
            <person name="Liu H."/>
            <person name="Zhou Y."/>
            <person name="Zhao J."/>
            <person name="Fang X."/>
            <person name="Li G."/>
            <person name="Fang L."/>
            <person name="Li Y."/>
            <person name="Liu D."/>
            <person name="Zheng H."/>
            <person name="Zhang Y."/>
            <person name="Qin N."/>
            <person name="Li Z."/>
            <person name="Yang G."/>
            <person name="Yang S."/>
            <person name="Bolund L."/>
            <person name="Kristiansen K."/>
            <person name="Zheng H."/>
            <person name="Li S."/>
            <person name="Zhang X."/>
            <person name="Yang H."/>
            <person name="Wang J."/>
            <person name="Sun R."/>
            <person name="Zhang B."/>
            <person name="Jiang S."/>
            <person name="Wang J."/>
            <person name="Du Y."/>
            <person name="Li S."/>
        </authorList>
    </citation>
    <scope>NUCLEOTIDE SEQUENCE [LARGE SCALE GENOMIC DNA]</scope>
    <source>
        <strain evidence="10">cv. 9930</strain>
    </source>
</reference>
<accession>A0A0A0L1R6</accession>
<dbReference type="SUPFAM" id="SSF57889">
    <property type="entry name" value="Cysteine-rich domain"/>
    <property type="match status" value="1"/>
</dbReference>
<evidence type="ECO:0000256" key="7">
    <source>
        <dbReference type="ARBA" id="ARBA00047804"/>
    </source>
</evidence>
<keyword evidence="3" id="KW-0560">Oxidoreductase</keyword>